<dbReference type="AlphaFoldDB" id="A0A6J6X3Q1"/>
<organism evidence="1">
    <name type="scientific">freshwater metagenome</name>
    <dbReference type="NCBI Taxonomy" id="449393"/>
    <lineage>
        <taxon>unclassified sequences</taxon>
        <taxon>metagenomes</taxon>
        <taxon>ecological metagenomes</taxon>
    </lineage>
</organism>
<reference evidence="1" key="1">
    <citation type="submission" date="2020-05" db="EMBL/GenBank/DDBJ databases">
        <authorList>
            <person name="Chiriac C."/>
            <person name="Salcher M."/>
            <person name="Ghai R."/>
            <person name="Kavagutti S V."/>
        </authorList>
    </citation>
    <scope>NUCLEOTIDE SEQUENCE</scope>
</reference>
<accession>A0A6J6X3Q1</accession>
<dbReference type="EMBL" id="CAFAAJ010000007">
    <property type="protein sequence ID" value="CAB4790204.1"/>
    <property type="molecule type" value="Genomic_DNA"/>
</dbReference>
<protein>
    <submittedName>
        <fullName evidence="1">Unannotated protein</fullName>
    </submittedName>
</protein>
<name>A0A6J6X3Q1_9ZZZZ</name>
<sequence length="135" mass="15367">MQLDRAGAGALVTILGIVLDNIQTAEAEGYRSNWNVEHVLDLDTRFHHVWPELTDSLMGFGGGDPGADDRREMELHIEDAELLLAGMAFTEMASTDLPFFEMVQWTSEFVASELRQLWSDEVWRERAGGKDNRRW</sequence>
<proteinExistence type="predicted"/>
<gene>
    <name evidence="1" type="ORF">UFOPK3001_00168</name>
</gene>
<evidence type="ECO:0000313" key="1">
    <source>
        <dbReference type="EMBL" id="CAB4790204.1"/>
    </source>
</evidence>